<evidence type="ECO:0000313" key="5">
    <source>
        <dbReference type="Proteomes" id="UP000723463"/>
    </source>
</evidence>
<comment type="caution">
    <text evidence="4">The sequence shown here is derived from an EMBL/GenBank/DDBJ whole genome shotgun (WGS) entry which is preliminary data.</text>
</comment>
<proteinExistence type="inferred from homology"/>
<dbReference type="EMBL" id="JAAAXW010000598">
    <property type="protein sequence ID" value="KAF9536676.1"/>
    <property type="molecule type" value="Genomic_DNA"/>
</dbReference>
<gene>
    <name evidence="4" type="ORF">EC957_009998</name>
</gene>
<name>A0A9P6EV43_9FUNG</name>
<dbReference type="Gene3D" id="3.90.25.10">
    <property type="entry name" value="UDP-galactose 4-epimerase, domain 1"/>
    <property type="match status" value="1"/>
</dbReference>
<dbReference type="Pfam" id="PF05368">
    <property type="entry name" value="NmrA"/>
    <property type="match status" value="1"/>
</dbReference>
<dbReference type="PANTHER" id="PTHR42748">
    <property type="entry name" value="NITROGEN METABOLITE REPRESSION PROTEIN NMRA FAMILY MEMBER"/>
    <property type="match status" value="1"/>
</dbReference>
<dbReference type="InterPro" id="IPR051164">
    <property type="entry name" value="NmrA-like_oxidored"/>
</dbReference>
<feature type="domain" description="NmrA-like" evidence="3">
    <location>
        <begin position="8"/>
        <end position="296"/>
    </location>
</feature>
<accession>A0A9P6EV43</accession>
<evidence type="ECO:0000313" key="4">
    <source>
        <dbReference type="EMBL" id="KAF9536676.1"/>
    </source>
</evidence>
<keyword evidence="2" id="KW-0521">NADP</keyword>
<organism evidence="4 5">
    <name type="scientific">Mortierella hygrophila</name>
    <dbReference type="NCBI Taxonomy" id="979708"/>
    <lineage>
        <taxon>Eukaryota</taxon>
        <taxon>Fungi</taxon>
        <taxon>Fungi incertae sedis</taxon>
        <taxon>Mucoromycota</taxon>
        <taxon>Mortierellomycotina</taxon>
        <taxon>Mortierellomycetes</taxon>
        <taxon>Mortierellales</taxon>
        <taxon>Mortierellaceae</taxon>
        <taxon>Mortierella</taxon>
    </lineage>
</organism>
<dbReference type="PANTHER" id="PTHR42748:SF7">
    <property type="entry name" value="NMRA LIKE REDOX SENSOR 1-RELATED"/>
    <property type="match status" value="1"/>
</dbReference>
<protein>
    <recommendedName>
        <fullName evidence="3">NmrA-like domain-containing protein</fullName>
    </recommendedName>
</protein>
<dbReference type="Proteomes" id="UP000723463">
    <property type="component" value="Unassembled WGS sequence"/>
</dbReference>
<reference evidence="4" key="1">
    <citation type="journal article" date="2020" name="Fungal Divers.">
        <title>Resolving the Mortierellaceae phylogeny through synthesis of multi-gene phylogenetics and phylogenomics.</title>
        <authorList>
            <person name="Vandepol N."/>
            <person name="Liber J."/>
            <person name="Desiro A."/>
            <person name="Na H."/>
            <person name="Kennedy M."/>
            <person name="Barry K."/>
            <person name="Grigoriev I.V."/>
            <person name="Miller A.N."/>
            <person name="O'Donnell K."/>
            <person name="Stajich J.E."/>
            <person name="Bonito G."/>
        </authorList>
    </citation>
    <scope>NUCLEOTIDE SEQUENCE</scope>
    <source>
        <strain evidence="4">NRRL 2591</strain>
    </source>
</reference>
<dbReference type="AlphaFoldDB" id="A0A9P6EV43"/>
<evidence type="ECO:0000256" key="1">
    <source>
        <dbReference type="ARBA" id="ARBA00006328"/>
    </source>
</evidence>
<dbReference type="InterPro" id="IPR036291">
    <property type="entry name" value="NAD(P)-bd_dom_sf"/>
</dbReference>
<dbReference type="SUPFAM" id="SSF51735">
    <property type="entry name" value="NAD(P)-binding Rossmann-fold domains"/>
    <property type="match status" value="1"/>
</dbReference>
<sequence>MPSLTSFLIAGGTGRQGGAAVNALLADQSSSIQPKDIYVLTRNTEGAAATALATRGVQLVRGELGQPNAIFKELSSQGVDLSTTGVFLAQAHGPTELTDANGFIDATITHGLSYFVYSSVDRGGKELSDRDASYCKTFSDKFEIEKHLKAASADGEHINFTILRPTWFADNALWGFPGKLCMAGWRENMKGKRIQVVVTKDIGRWAVEGLLRPDASGIRNTAISIASDELTFQEIDDIFRKETGGPVGVTYGWLARLMIWMVKDLRTMFAWINERAYGADLEELAKTVKPTTFREWVKESVKA</sequence>
<keyword evidence="5" id="KW-1185">Reference proteome</keyword>
<dbReference type="InterPro" id="IPR008030">
    <property type="entry name" value="NmrA-like"/>
</dbReference>
<evidence type="ECO:0000256" key="2">
    <source>
        <dbReference type="ARBA" id="ARBA00022857"/>
    </source>
</evidence>
<evidence type="ECO:0000259" key="3">
    <source>
        <dbReference type="Pfam" id="PF05368"/>
    </source>
</evidence>
<comment type="similarity">
    <text evidence="1">Belongs to the NmrA-type oxidoreductase family.</text>
</comment>
<dbReference type="Gene3D" id="3.40.50.720">
    <property type="entry name" value="NAD(P)-binding Rossmann-like Domain"/>
    <property type="match status" value="1"/>
</dbReference>
<dbReference type="GO" id="GO:0005634">
    <property type="term" value="C:nucleus"/>
    <property type="evidence" value="ECO:0007669"/>
    <property type="project" value="TreeGrafter"/>
</dbReference>